<dbReference type="InterPro" id="IPR008969">
    <property type="entry name" value="CarboxyPept-like_regulatory"/>
</dbReference>
<proteinExistence type="predicted"/>
<dbReference type="SUPFAM" id="SSF49464">
    <property type="entry name" value="Carboxypeptidase regulatory domain-like"/>
    <property type="match status" value="1"/>
</dbReference>
<evidence type="ECO:0000313" key="1">
    <source>
        <dbReference type="EMBL" id="SQA77261.1"/>
    </source>
</evidence>
<dbReference type="Pfam" id="PF13715">
    <property type="entry name" value="CarbopepD_reg_2"/>
    <property type="match status" value="1"/>
</dbReference>
<protein>
    <submittedName>
        <fullName evidence="1">TonB-linked outer membrane protein, SusC/RagA family</fullName>
    </submittedName>
</protein>
<dbReference type="AlphaFoldDB" id="A0A2X2RLT6"/>
<organism evidence="1 2">
    <name type="scientific">Capnocytophaga ochracea</name>
    <dbReference type="NCBI Taxonomy" id="1018"/>
    <lineage>
        <taxon>Bacteria</taxon>
        <taxon>Pseudomonadati</taxon>
        <taxon>Bacteroidota</taxon>
        <taxon>Flavobacteriia</taxon>
        <taxon>Flavobacteriales</taxon>
        <taxon>Flavobacteriaceae</taxon>
        <taxon>Capnocytophaga</taxon>
    </lineage>
</organism>
<gene>
    <name evidence="1" type="ORF">NCTC11546_00463</name>
</gene>
<accession>A0A2X2RLT6</accession>
<evidence type="ECO:0000313" key="2">
    <source>
        <dbReference type="Proteomes" id="UP000249891"/>
    </source>
</evidence>
<name>A0A2X2RLT6_CAPOC</name>
<sequence>MKYLTIIWLFFSVGVFAQKQVRGRVVRDTIPLSGAHVMNLYTNAVTTTDANGYFTLKASERNTLQITFVGMQTVYHTLTKADFGFGGVLIQMKEQVNQLDEVEVSKYQGVSAQRLGILQHTPVERTFAEKRLYSATHSAGGNLLSIDLLINTISGRKKLLKKIVANEQNLAVASYIRENMKVFLQKELKLNEEEIDVLAYYVMERSEFHDLVRKKENKQMEFMLIEAWGEYQRLTKAEK</sequence>
<dbReference type="Proteomes" id="UP000249891">
    <property type="component" value="Unassembled WGS sequence"/>
</dbReference>
<reference evidence="1 2" key="1">
    <citation type="submission" date="2018-06" db="EMBL/GenBank/DDBJ databases">
        <authorList>
            <consortium name="Pathogen Informatics"/>
            <person name="Doyle S."/>
        </authorList>
    </citation>
    <scope>NUCLEOTIDE SEQUENCE [LARGE SCALE GENOMIC DNA]</scope>
    <source>
        <strain evidence="1 2">NCTC11546</strain>
    </source>
</reference>
<dbReference type="EMBL" id="UARG01000017">
    <property type="protein sequence ID" value="SQA77261.1"/>
    <property type="molecule type" value="Genomic_DNA"/>
</dbReference>
<dbReference type="RefSeq" id="WP_128090820.1">
    <property type="nucleotide sequence ID" value="NZ_UARG01000017.1"/>
</dbReference>